<dbReference type="PANTHER" id="PTHR23176:SF136">
    <property type="entry name" value="RHO GTPASE ACTIVATOR (RGD1)"/>
    <property type="match status" value="1"/>
</dbReference>
<dbReference type="InterPro" id="IPR008936">
    <property type="entry name" value="Rho_GTPase_activation_prot"/>
</dbReference>
<evidence type="ECO:0000256" key="1">
    <source>
        <dbReference type="ARBA" id="ARBA00022468"/>
    </source>
</evidence>
<feature type="compositionally biased region" description="Polar residues" evidence="3">
    <location>
        <begin position="29"/>
        <end position="41"/>
    </location>
</feature>
<dbReference type="Pfam" id="PF00611">
    <property type="entry name" value="FCH"/>
    <property type="match status" value="1"/>
</dbReference>
<dbReference type="Gene3D" id="1.20.1270.60">
    <property type="entry name" value="Arfaptin homology (AH) domain/BAR domain"/>
    <property type="match status" value="1"/>
</dbReference>
<dbReference type="GO" id="GO:0005096">
    <property type="term" value="F:GTPase activator activity"/>
    <property type="evidence" value="ECO:0007669"/>
    <property type="project" value="UniProtKB-KW"/>
</dbReference>
<dbReference type="InterPro" id="IPR001060">
    <property type="entry name" value="FCH_dom"/>
</dbReference>
<dbReference type="InterPro" id="IPR050729">
    <property type="entry name" value="Rho-GAP"/>
</dbReference>
<gene>
    <name evidence="6" type="ORF">EJ06DRAFT_481838</name>
</gene>
<organism evidence="6 7">
    <name type="scientific">Trichodelitschia bisporula</name>
    <dbReference type="NCBI Taxonomy" id="703511"/>
    <lineage>
        <taxon>Eukaryota</taxon>
        <taxon>Fungi</taxon>
        <taxon>Dikarya</taxon>
        <taxon>Ascomycota</taxon>
        <taxon>Pezizomycotina</taxon>
        <taxon>Dothideomycetes</taxon>
        <taxon>Dothideomycetes incertae sedis</taxon>
        <taxon>Phaeotrichales</taxon>
        <taxon>Phaeotrichaceae</taxon>
        <taxon>Trichodelitschia</taxon>
    </lineage>
</organism>
<dbReference type="InterPro" id="IPR027267">
    <property type="entry name" value="AH/BAR_dom_sf"/>
</dbReference>
<feature type="compositionally biased region" description="Low complexity" evidence="3">
    <location>
        <begin position="380"/>
        <end position="410"/>
    </location>
</feature>
<evidence type="ECO:0000313" key="7">
    <source>
        <dbReference type="Proteomes" id="UP000799640"/>
    </source>
</evidence>
<protein>
    <submittedName>
        <fullName evidence="6">RhoGAP-domain-containing protein</fullName>
    </submittedName>
</protein>
<keyword evidence="2" id="KW-0175">Coiled coil</keyword>
<feature type="compositionally biased region" description="Polar residues" evidence="3">
    <location>
        <begin position="441"/>
        <end position="452"/>
    </location>
</feature>
<evidence type="ECO:0000259" key="4">
    <source>
        <dbReference type="PROSITE" id="PS50238"/>
    </source>
</evidence>
<dbReference type="InterPro" id="IPR000198">
    <property type="entry name" value="RhoGAP_dom"/>
</dbReference>
<dbReference type="AlphaFoldDB" id="A0A6G1HN93"/>
<evidence type="ECO:0000313" key="6">
    <source>
        <dbReference type="EMBL" id="KAF2397371.1"/>
    </source>
</evidence>
<dbReference type="Gene3D" id="1.10.555.10">
    <property type="entry name" value="Rho GTPase activation protein"/>
    <property type="match status" value="1"/>
</dbReference>
<accession>A0A6G1HN93</accession>
<feature type="region of interest" description="Disordered" evidence="3">
    <location>
        <begin position="1"/>
        <end position="41"/>
    </location>
</feature>
<evidence type="ECO:0000256" key="2">
    <source>
        <dbReference type="PROSITE-ProRule" id="PRU01077"/>
    </source>
</evidence>
<dbReference type="PROSITE" id="PS51741">
    <property type="entry name" value="F_BAR"/>
    <property type="match status" value="1"/>
</dbReference>
<dbReference type="PROSITE" id="PS50238">
    <property type="entry name" value="RHOGAP"/>
    <property type="match status" value="1"/>
</dbReference>
<name>A0A6G1HN93_9PEZI</name>
<dbReference type="SMART" id="SM00324">
    <property type="entry name" value="RhoGAP"/>
    <property type="match status" value="1"/>
</dbReference>
<proteinExistence type="predicted"/>
<dbReference type="SUPFAM" id="SSF48350">
    <property type="entry name" value="GTPase activation domain, GAP"/>
    <property type="match status" value="1"/>
</dbReference>
<keyword evidence="7" id="KW-1185">Reference proteome</keyword>
<feature type="region of interest" description="Disordered" evidence="3">
    <location>
        <begin position="340"/>
        <end position="467"/>
    </location>
</feature>
<dbReference type="PANTHER" id="PTHR23176">
    <property type="entry name" value="RHO/RAC/CDC GTPASE-ACTIVATING PROTEIN"/>
    <property type="match status" value="1"/>
</dbReference>
<evidence type="ECO:0000259" key="5">
    <source>
        <dbReference type="PROSITE" id="PS51741"/>
    </source>
</evidence>
<evidence type="ECO:0000256" key="3">
    <source>
        <dbReference type="SAM" id="MobiDB-lite"/>
    </source>
</evidence>
<feature type="domain" description="Rho-GAP" evidence="4">
    <location>
        <begin position="482"/>
        <end position="671"/>
    </location>
</feature>
<dbReference type="OrthoDB" id="437889at2759"/>
<feature type="domain" description="F-BAR" evidence="5">
    <location>
        <begin position="42"/>
        <end position="313"/>
    </location>
</feature>
<dbReference type="GO" id="GO:0005938">
    <property type="term" value="C:cell cortex"/>
    <property type="evidence" value="ECO:0007669"/>
    <property type="project" value="UniProtKB-ARBA"/>
</dbReference>
<dbReference type="InterPro" id="IPR031160">
    <property type="entry name" value="F_BAR_dom"/>
</dbReference>
<dbReference type="Pfam" id="PF00620">
    <property type="entry name" value="RhoGAP"/>
    <property type="match status" value="1"/>
</dbReference>
<reference evidence="6" key="1">
    <citation type="journal article" date="2020" name="Stud. Mycol.">
        <title>101 Dothideomycetes genomes: a test case for predicting lifestyles and emergence of pathogens.</title>
        <authorList>
            <person name="Haridas S."/>
            <person name="Albert R."/>
            <person name="Binder M."/>
            <person name="Bloem J."/>
            <person name="Labutti K."/>
            <person name="Salamov A."/>
            <person name="Andreopoulos B."/>
            <person name="Baker S."/>
            <person name="Barry K."/>
            <person name="Bills G."/>
            <person name="Bluhm B."/>
            <person name="Cannon C."/>
            <person name="Castanera R."/>
            <person name="Culley D."/>
            <person name="Daum C."/>
            <person name="Ezra D."/>
            <person name="Gonzalez J."/>
            <person name="Henrissat B."/>
            <person name="Kuo A."/>
            <person name="Liang C."/>
            <person name="Lipzen A."/>
            <person name="Lutzoni F."/>
            <person name="Magnuson J."/>
            <person name="Mondo S."/>
            <person name="Nolan M."/>
            <person name="Ohm R."/>
            <person name="Pangilinan J."/>
            <person name="Park H.-J."/>
            <person name="Ramirez L."/>
            <person name="Alfaro M."/>
            <person name="Sun H."/>
            <person name="Tritt A."/>
            <person name="Yoshinaga Y."/>
            <person name="Zwiers L.-H."/>
            <person name="Turgeon B."/>
            <person name="Goodwin S."/>
            <person name="Spatafora J."/>
            <person name="Crous P."/>
            <person name="Grigoriev I."/>
        </authorList>
    </citation>
    <scope>NUCLEOTIDE SEQUENCE</scope>
    <source>
        <strain evidence="6">CBS 262.69</strain>
    </source>
</reference>
<dbReference type="GO" id="GO:0007165">
    <property type="term" value="P:signal transduction"/>
    <property type="evidence" value="ECO:0007669"/>
    <property type="project" value="InterPro"/>
</dbReference>
<dbReference type="Proteomes" id="UP000799640">
    <property type="component" value="Unassembled WGS sequence"/>
</dbReference>
<dbReference type="SUPFAM" id="SSF103657">
    <property type="entry name" value="BAR/IMD domain-like"/>
    <property type="match status" value="1"/>
</dbReference>
<keyword evidence="1" id="KW-0343">GTPase activation</keyword>
<dbReference type="EMBL" id="ML996703">
    <property type="protein sequence ID" value="KAF2397371.1"/>
    <property type="molecule type" value="Genomic_DNA"/>
</dbReference>
<sequence>MQEPSAAVGGQPSGAVAQPVEAPVPSAPQPTTTDPTDNAAQKTVDEVLYSDIGITTLLNRLKQSIATAKDASTFMKKRSNISDDEARECRRLIKSMTDSVHRGDSRQGTYRTALEQIAVLHDRMTDHETQFSLNVFQVHDDLNALAADMEKGRKHWKSLGISAEAKSAEAEAQLRKAKSKYDSLAEEYARVKTGDKTAGRHFGLKGPKSGAQHEQVLQGKVQAAEVDYKSKVQAAQQIRKELEDTVRPQVISSLQNLIQECDSGLTMSWQKYAVFLEKLVLGKGVLVLPLNDGPGKPQPGLGELISGIDNAADLRDSIKQSLGKLPKKHENVVFEQHPTLAPQQAPPSQLPQQTASGYGQSAPRYGQSGASQPLVPAKDPYQQPHGPAQAAPAQQPTYYNPPQQPTYQHPSHSQPYPPASYRAPGDLQPQRSPYDPPPSLQPANYTANSTNPAPYANPQYAMAGTMAPPGRPDSMGNRVFGLSLEELFERDKLPVPVLVHQCLLAVDTFGLDTEGIYRLNGNASHIKALREKFDTDNVQVDFRNPEDFNHDVNNPVGLLKEFLRQLPDPLFTNRAYRALIDAARVPDPIIRRDSVHAVINELPDSHYATLRALVLHLRRVVDHEDKNRMSATNLAVVLAPSVMGTHGGPVEEASLQPRVLETVLLNALQIFDEDE</sequence>